<dbReference type="InterPro" id="IPR025612">
    <property type="entry name" value="YqjK"/>
</dbReference>
<organism evidence="1 2">
    <name type="scientific">Alishewanella tabrizica</name>
    <dbReference type="NCBI Taxonomy" id="671278"/>
    <lineage>
        <taxon>Bacteria</taxon>
        <taxon>Pseudomonadati</taxon>
        <taxon>Pseudomonadota</taxon>
        <taxon>Gammaproteobacteria</taxon>
        <taxon>Alteromonadales</taxon>
        <taxon>Alteromonadaceae</taxon>
        <taxon>Alishewanella</taxon>
    </lineage>
</organism>
<evidence type="ECO:0000313" key="1">
    <source>
        <dbReference type="EMBL" id="GGW61149.1"/>
    </source>
</evidence>
<dbReference type="Pfam" id="PF13997">
    <property type="entry name" value="YqjK"/>
    <property type="match status" value="1"/>
</dbReference>
<accession>A0ABQ2WLH1</accession>
<proteinExistence type="predicted"/>
<name>A0ABQ2WLH1_9ALTE</name>
<dbReference type="RefSeq" id="WP_189482421.1">
    <property type="nucleotide sequence ID" value="NZ_BMYR01000006.1"/>
</dbReference>
<dbReference type="Proteomes" id="UP000634667">
    <property type="component" value="Unassembled WGS sequence"/>
</dbReference>
<reference evidence="2" key="1">
    <citation type="journal article" date="2019" name="Int. J. Syst. Evol. Microbiol.">
        <title>The Global Catalogue of Microorganisms (GCM) 10K type strain sequencing project: providing services to taxonomists for standard genome sequencing and annotation.</title>
        <authorList>
            <consortium name="The Broad Institute Genomics Platform"/>
            <consortium name="The Broad Institute Genome Sequencing Center for Infectious Disease"/>
            <person name="Wu L."/>
            <person name="Ma J."/>
        </authorList>
    </citation>
    <scope>NUCLEOTIDE SEQUENCE [LARGE SCALE GENOMIC DNA]</scope>
    <source>
        <strain evidence="2">KCTC 23723</strain>
    </source>
</reference>
<dbReference type="EMBL" id="BMYR01000006">
    <property type="protein sequence ID" value="GGW61149.1"/>
    <property type="molecule type" value="Genomic_DNA"/>
</dbReference>
<protein>
    <recommendedName>
        <fullName evidence="3">YqjK-like protein</fullName>
    </recommendedName>
</protein>
<sequence>MTSKRRVLQRRKSVLLQAIAAERETLRHEATQWHAATQRLDNGLAAIMRYRPLVMGAGAILALTTLKKPLHLMRWGRKALSIWTSYQLLKRTSSLNTTKDNNTF</sequence>
<gene>
    <name evidence="1" type="ORF">GCM10008111_16630</name>
</gene>
<evidence type="ECO:0008006" key="3">
    <source>
        <dbReference type="Google" id="ProtNLM"/>
    </source>
</evidence>
<evidence type="ECO:0000313" key="2">
    <source>
        <dbReference type="Proteomes" id="UP000634667"/>
    </source>
</evidence>
<comment type="caution">
    <text evidence="1">The sequence shown here is derived from an EMBL/GenBank/DDBJ whole genome shotgun (WGS) entry which is preliminary data.</text>
</comment>
<keyword evidence="2" id="KW-1185">Reference proteome</keyword>